<dbReference type="Proteomes" id="UP000324800">
    <property type="component" value="Unassembled WGS sequence"/>
</dbReference>
<evidence type="ECO:0000313" key="3">
    <source>
        <dbReference type="EMBL" id="KAA6381134.1"/>
    </source>
</evidence>
<gene>
    <name evidence="3" type="ORF">EZS28_023338</name>
</gene>
<feature type="region of interest" description="Disordered" evidence="2">
    <location>
        <begin position="210"/>
        <end position="230"/>
    </location>
</feature>
<reference evidence="3 4" key="1">
    <citation type="submission" date="2019-03" db="EMBL/GenBank/DDBJ databases">
        <title>Single cell metagenomics reveals metabolic interactions within the superorganism composed of flagellate Streblomastix strix and complex community of Bacteroidetes bacteria on its surface.</title>
        <authorList>
            <person name="Treitli S.C."/>
            <person name="Kolisko M."/>
            <person name="Husnik F."/>
            <person name="Keeling P."/>
            <person name="Hampl V."/>
        </authorList>
    </citation>
    <scope>NUCLEOTIDE SEQUENCE [LARGE SCALE GENOMIC DNA]</scope>
    <source>
        <strain evidence="3">ST1C</strain>
    </source>
</reference>
<evidence type="ECO:0000313" key="4">
    <source>
        <dbReference type="Proteomes" id="UP000324800"/>
    </source>
</evidence>
<feature type="non-terminal residue" evidence="3">
    <location>
        <position position="822"/>
    </location>
</feature>
<evidence type="ECO:0000256" key="1">
    <source>
        <dbReference type="SAM" id="Coils"/>
    </source>
</evidence>
<organism evidence="3 4">
    <name type="scientific">Streblomastix strix</name>
    <dbReference type="NCBI Taxonomy" id="222440"/>
    <lineage>
        <taxon>Eukaryota</taxon>
        <taxon>Metamonada</taxon>
        <taxon>Preaxostyla</taxon>
        <taxon>Oxymonadida</taxon>
        <taxon>Streblomastigidae</taxon>
        <taxon>Streblomastix</taxon>
    </lineage>
</organism>
<feature type="region of interest" description="Disordered" evidence="2">
    <location>
        <begin position="71"/>
        <end position="108"/>
    </location>
</feature>
<dbReference type="AlphaFoldDB" id="A0A5J4VFF7"/>
<feature type="compositionally biased region" description="Low complexity" evidence="2">
    <location>
        <begin position="74"/>
        <end position="93"/>
    </location>
</feature>
<feature type="coiled-coil region" evidence="1">
    <location>
        <begin position="388"/>
        <end position="415"/>
    </location>
</feature>
<feature type="compositionally biased region" description="Basic and acidic residues" evidence="2">
    <location>
        <begin position="214"/>
        <end position="230"/>
    </location>
</feature>
<proteinExistence type="predicted"/>
<protein>
    <submittedName>
        <fullName evidence="3">Uncharacterized protein</fullName>
    </submittedName>
</protein>
<keyword evidence="1" id="KW-0175">Coiled coil</keyword>
<feature type="compositionally biased region" description="Polar residues" evidence="2">
    <location>
        <begin position="98"/>
        <end position="108"/>
    </location>
</feature>
<dbReference type="EMBL" id="SNRW01007505">
    <property type="protein sequence ID" value="KAA6381134.1"/>
    <property type="molecule type" value="Genomic_DNA"/>
</dbReference>
<evidence type="ECO:0000256" key="2">
    <source>
        <dbReference type="SAM" id="MobiDB-lite"/>
    </source>
</evidence>
<feature type="coiled-coil region" evidence="1">
    <location>
        <begin position="171"/>
        <end position="198"/>
    </location>
</feature>
<sequence>MVSRLTKEQLGSLGRLIGFVGIHDLSSETVLHARFEIEKALEYYQVARPYTYSNDLKQRIVAAVQQRQQEELQKTSQEQTSSSSATPATTTSEDQVDEQTTSLPVNFSQQDDLQTMTSKLTIEQLETLSRLIGFVDKNDQFVTESSLRSKLQRALEYYNVSGPYIYSNDLKQRIVAVVQKQQQEILKLQDQIAQRRRQATILPALQGEQVLPAQEKEKEKEKELPKQKKDPIKIRYSLDGSNLSPQFIKQQLKRLGYDGDDADLIYNEPHDLLTFELDKYDYDYSQPSSEARIREFLNQWFTEEPQQSKDLSFLEPHSSEALENIRQRKKKPIQAPVQKIDDQATQIPTNFALPLYDQDEQGDKSMQFETLKEDVNKQNRREQFQMYLDEKYKKIKEQHNNIEELQIQAFRLLDEEMREQIEVNEGSDLEQVEPIVNVDALLLCKPIDSDKFIIALLQAHAQYQDPTRIEQRRIKDEPTIFYYNNRITSLEDIQNHLNFVFDKEKTNHFKIAIDFGYIVEEAITNNDGSNKTAEYTINYPRQNLNTTSAKNIKKIITSQADMDEFKEYVPTIIVNDQERTQESTHHKFIAIFSMVVVVYRYPLTGKAIPELQKYIKRREVHFIDSQYPNNCVFEALSFLSLPDKSKEKRYKSSDRVAEGVKLMIQYYSLQGSSAKCKNIQKFIKEYQGFDFVTDGKKLAKLFNINICIYACKEIPIQSDQGDTITAYDQFYLDQIIEPDKDDADDDEKEYQNEENKSQLQDFNIILLQLKNNSHVLFVSDPEALTGYRNCPFCKQHSVPVKNKNRNAQRDFERHVAKCQQNK</sequence>
<accession>A0A5J4VFF7</accession>
<comment type="caution">
    <text evidence="3">The sequence shown here is derived from an EMBL/GenBank/DDBJ whole genome shotgun (WGS) entry which is preliminary data.</text>
</comment>
<name>A0A5J4VFF7_9EUKA</name>